<evidence type="ECO:0000256" key="1">
    <source>
        <dbReference type="ARBA" id="ARBA00000448"/>
    </source>
</evidence>
<evidence type="ECO:0000256" key="6">
    <source>
        <dbReference type="ARBA" id="ARBA00023001"/>
    </source>
</evidence>
<feature type="non-terminal residue" evidence="11">
    <location>
        <position position="1"/>
    </location>
</feature>
<evidence type="ECO:0000256" key="3">
    <source>
        <dbReference type="ARBA" id="ARBA00005336"/>
    </source>
</evidence>
<comment type="similarity">
    <text evidence="3">Belongs to the glycosyl hydrolase 3 family.</text>
</comment>
<evidence type="ECO:0000256" key="5">
    <source>
        <dbReference type="ARBA" id="ARBA00022801"/>
    </source>
</evidence>
<dbReference type="GO" id="GO:0030245">
    <property type="term" value="P:cellulose catabolic process"/>
    <property type="evidence" value="ECO:0007669"/>
    <property type="project" value="UniProtKB-KW"/>
</dbReference>
<dbReference type="PANTHER" id="PTHR42715">
    <property type="entry name" value="BETA-GLUCOSIDASE"/>
    <property type="match status" value="1"/>
</dbReference>
<evidence type="ECO:0000259" key="10">
    <source>
        <dbReference type="Pfam" id="PF01915"/>
    </source>
</evidence>
<evidence type="ECO:0000256" key="2">
    <source>
        <dbReference type="ARBA" id="ARBA00004881"/>
    </source>
</evidence>
<dbReference type="AlphaFoldDB" id="A0A813GZ00"/>
<reference evidence="11" key="1">
    <citation type="submission" date="2021-02" db="EMBL/GenBank/DDBJ databases">
        <authorList>
            <person name="Dougan E. K."/>
            <person name="Rhodes N."/>
            <person name="Thang M."/>
            <person name="Chan C."/>
        </authorList>
    </citation>
    <scope>NUCLEOTIDE SEQUENCE</scope>
</reference>
<evidence type="ECO:0000256" key="7">
    <source>
        <dbReference type="ARBA" id="ARBA00023277"/>
    </source>
</evidence>
<organism evidence="11 12">
    <name type="scientific">Polarella glacialis</name>
    <name type="common">Dinoflagellate</name>
    <dbReference type="NCBI Taxonomy" id="89957"/>
    <lineage>
        <taxon>Eukaryota</taxon>
        <taxon>Sar</taxon>
        <taxon>Alveolata</taxon>
        <taxon>Dinophyceae</taxon>
        <taxon>Suessiales</taxon>
        <taxon>Suessiaceae</taxon>
        <taxon>Polarella</taxon>
    </lineage>
</organism>
<comment type="caution">
    <text evidence="11">The sequence shown here is derived from an EMBL/GenBank/DDBJ whole genome shotgun (WGS) entry which is preliminary data.</text>
</comment>
<dbReference type="EMBL" id="CAJNNV010029899">
    <property type="protein sequence ID" value="CAE8630513.1"/>
    <property type="molecule type" value="Genomic_DNA"/>
</dbReference>
<feature type="domain" description="Glycoside hydrolase family 3 C-terminal" evidence="10">
    <location>
        <begin position="1"/>
        <end position="75"/>
    </location>
</feature>
<keyword evidence="7" id="KW-0119">Carbohydrate metabolism</keyword>
<dbReference type="InterPro" id="IPR036881">
    <property type="entry name" value="Glyco_hydro_3_C_sf"/>
</dbReference>
<keyword evidence="12" id="KW-1185">Reference proteome</keyword>
<keyword evidence="9" id="KW-0624">Polysaccharide degradation</keyword>
<dbReference type="SUPFAM" id="SSF52279">
    <property type="entry name" value="Beta-D-glucan exohydrolase, C-terminal domain"/>
    <property type="match status" value="1"/>
</dbReference>
<evidence type="ECO:0000313" key="11">
    <source>
        <dbReference type="EMBL" id="CAE8630513.1"/>
    </source>
</evidence>
<evidence type="ECO:0000256" key="9">
    <source>
        <dbReference type="ARBA" id="ARBA00023326"/>
    </source>
</evidence>
<evidence type="ECO:0000313" key="12">
    <source>
        <dbReference type="Proteomes" id="UP000654075"/>
    </source>
</evidence>
<dbReference type="OrthoDB" id="447221at2759"/>
<dbReference type="PANTHER" id="PTHR42715:SF2">
    <property type="entry name" value="BETA-GLUCOSIDASE F-RELATED"/>
    <property type="match status" value="1"/>
</dbReference>
<sequence length="101" mass="11063">QALADILAGDVNPSGRMPVTTPKRAEDYLPKGINLQPWVAETADPAPSYPYSHGFKHMWEHTIEPRFPFGWGLSYSTFDFGAPTVSIASLDGITELTVSVQ</sequence>
<dbReference type="Gene3D" id="3.40.50.1700">
    <property type="entry name" value="Glycoside hydrolase family 3 C-terminal domain"/>
    <property type="match status" value="1"/>
</dbReference>
<evidence type="ECO:0000256" key="4">
    <source>
        <dbReference type="ARBA" id="ARBA00012744"/>
    </source>
</evidence>
<keyword evidence="8" id="KW-0326">Glycosidase</keyword>
<comment type="catalytic activity">
    <reaction evidence="1">
        <text>Hydrolysis of terminal, non-reducing beta-D-glucosyl residues with release of beta-D-glucose.</text>
        <dbReference type="EC" id="3.2.1.21"/>
    </reaction>
</comment>
<feature type="non-terminal residue" evidence="11">
    <location>
        <position position="101"/>
    </location>
</feature>
<dbReference type="InterPro" id="IPR002772">
    <property type="entry name" value="Glyco_hydro_3_C"/>
</dbReference>
<dbReference type="GO" id="GO:0008422">
    <property type="term" value="F:beta-glucosidase activity"/>
    <property type="evidence" value="ECO:0007669"/>
    <property type="project" value="UniProtKB-EC"/>
</dbReference>
<keyword evidence="6" id="KW-0136">Cellulose degradation</keyword>
<dbReference type="Pfam" id="PF01915">
    <property type="entry name" value="Glyco_hydro_3_C"/>
    <property type="match status" value="1"/>
</dbReference>
<evidence type="ECO:0000256" key="8">
    <source>
        <dbReference type="ARBA" id="ARBA00023295"/>
    </source>
</evidence>
<dbReference type="Proteomes" id="UP000654075">
    <property type="component" value="Unassembled WGS sequence"/>
</dbReference>
<name>A0A813GZ00_POLGL</name>
<dbReference type="EC" id="3.2.1.21" evidence="4"/>
<comment type="pathway">
    <text evidence="2">Glycan metabolism.</text>
</comment>
<gene>
    <name evidence="11" type="ORF">PGLA1383_LOCUS46820</name>
</gene>
<keyword evidence="5" id="KW-0378">Hydrolase</keyword>
<accession>A0A813GZ00</accession>
<proteinExistence type="inferred from homology"/>
<protein>
    <recommendedName>
        <fullName evidence="4">beta-glucosidase</fullName>
        <ecNumber evidence="4">3.2.1.21</ecNumber>
    </recommendedName>
</protein>
<dbReference type="InterPro" id="IPR050288">
    <property type="entry name" value="Cellulose_deg_GH3"/>
</dbReference>